<dbReference type="Proteomes" id="UP001589890">
    <property type="component" value="Unassembled WGS sequence"/>
</dbReference>
<dbReference type="RefSeq" id="WP_380044518.1">
    <property type="nucleotide sequence ID" value="NZ_JBHLTC010000006.1"/>
</dbReference>
<sequence>MASRIIGVLGRKRHGKDTFAARLCSEHGFTRLAFGDNLRTAVLKQDPFIVVTSDEYGVLAREGWALPYPGPYVTRLSHLVQALGWDKAKELREVRRTLQHMGMGVRDLDPDFWLRIVLDQAATVHGPVVITDVRFSNEVDAVRNHLRGSTVRIVNPRIPRPAEDHVSESALDYFTPDITVPNAGTVEDLHRHADRIACALS</sequence>
<dbReference type="InterPro" id="IPR048444">
    <property type="entry name" value="DNMK"/>
</dbReference>
<dbReference type="SUPFAM" id="SSF52540">
    <property type="entry name" value="P-loop containing nucleoside triphosphate hydrolases"/>
    <property type="match status" value="1"/>
</dbReference>
<dbReference type="Pfam" id="PF21448">
    <property type="entry name" value="DNMK"/>
    <property type="match status" value="1"/>
</dbReference>
<accession>A0ABV6QGQ2</accession>
<dbReference type="Gene3D" id="3.40.50.300">
    <property type="entry name" value="P-loop containing nucleotide triphosphate hydrolases"/>
    <property type="match status" value="1"/>
</dbReference>
<name>A0ABV6QGQ2_9ACTN</name>
<dbReference type="EMBL" id="JBHLTC010000006">
    <property type="protein sequence ID" value="MFC0623818.1"/>
    <property type="molecule type" value="Genomic_DNA"/>
</dbReference>
<evidence type="ECO:0000313" key="2">
    <source>
        <dbReference type="Proteomes" id="UP001589890"/>
    </source>
</evidence>
<dbReference type="PROSITE" id="PS50007">
    <property type="entry name" value="PIPLC_X_DOMAIN"/>
    <property type="match status" value="1"/>
</dbReference>
<reference evidence="1 2" key="1">
    <citation type="submission" date="2024-09" db="EMBL/GenBank/DDBJ databases">
        <authorList>
            <person name="Sun Q."/>
            <person name="Mori K."/>
        </authorList>
    </citation>
    <scope>NUCLEOTIDE SEQUENCE [LARGE SCALE GENOMIC DNA]</scope>
    <source>
        <strain evidence="1 2">CGMCC 1.15906</strain>
    </source>
</reference>
<evidence type="ECO:0000313" key="1">
    <source>
        <dbReference type="EMBL" id="MFC0623818.1"/>
    </source>
</evidence>
<gene>
    <name evidence="1" type="ORF">ACFFGN_07075</name>
</gene>
<comment type="caution">
    <text evidence="1">The sequence shown here is derived from an EMBL/GenBank/DDBJ whole genome shotgun (WGS) entry which is preliminary data.</text>
</comment>
<protein>
    <recommendedName>
        <fullName evidence="3">Deoxynucleoside monophosphate kinase</fullName>
    </recommendedName>
</protein>
<keyword evidence="2" id="KW-1185">Reference proteome</keyword>
<dbReference type="InterPro" id="IPR027417">
    <property type="entry name" value="P-loop_NTPase"/>
</dbReference>
<proteinExistence type="predicted"/>
<evidence type="ECO:0008006" key="3">
    <source>
        <dbReference type="Google" id="ProtNLM"/>
    </source>
</evidence>
<organism evidence="1 2">
    <name type="scientific">Kribbella deserti</name>
    <dbReference type="NCBI Taxonomy" id="1926257"/>
    <lineage>
        <taxon>Bacteria</taxon>
        <taxon>Bacillati</taxon>
        <taxon>Actinomycetota</taxon>
        <taxon>Actinomycetes</taxon>
        <taxon>Propionibacteriales</taxon>
        <taxon>Kribbellaceae</taxon>
        <taxon>Kribbella</taxon>
    </lineage>
</organism>